<reference evidence="1" key="1">
    <citation type="journal article" date="2020" name="Nat. Genet.">
        <title>Genomic diversifications of five Gossypium allopolyploid species and their impact on cotton improvement.</title>
        <authorList>
            <person name="Chen Z.J."/>
            <person name="Sreedasyam A."/>
            <person name="Ando A."/>
            <person name="Song Q."/>
            <person name="De Santiago L.M."/>
            <person name="Hulse-Kemp A.M."/>
            <person name="Ding M."/>
            <person name="Ye W."/>
            <person name="Kirkbride R.C."/>
            <person name="Jenkins J."/>
            <person name="Plott C."/>
            <person name="Lovell J."/>
            <person name="Lin Y.M."/>
            <person name="Vaughn R."/>
            <person name="Liu B."/>
            <person name="Simpson S."/>
            <person name="Scheffler B.E."/>
            <person name="Wen L."/>
            <person name="Saski C.A."/>
            <person name="Grover C.E."/>
            <person name="Hu G."/>
            <person name="Conover J.L."/>
            <person name="Carlson J.W."/>
            <person name="Shu S."/>
            <person name="Boston L.B."/>
            <person name="Williams M."/>
            <person name="Peterson D.G."/>
            <person name="McGee K."/>
            <person name="Jones D.C."/>
            <person name="Wendel J.F."/>
            <person name="Stelly D.M."/>
            <person name="Grimwood J."/>
            <person name="Schmutz J."/>
        </authorList>
    </citation>
    <scope>NUCLEOTIDE SEQUENCE [LARGE SCALE GENOMIC DNA]</scope>
    <source>
        <strain evidence="1">cv. TM-1</strain>
    </source>
</reference>
<gene>
    <name evidence="2 3" type="primary">LOC121219847</name>
</gene>
<evidence type="ECO:0000313" key="3">
    <source>
        <dbReference type="RefSeq" id="XP_040954294.1"/>
    </source>
</evidence>
<dbReference type="Proteomes" id="UP000818029">
    <property type="component" value="Chromosome D08"/>
</dbReference>
<accession>A0ABM3AHZ5</accession>
<proteinExistence type="predicted"/>
<protein>
    <submittedName>
        <fullName evidence="2 3">Uncharacterized protein</fullName>
    </submittedName>
</protein>
<organism evidence="1 2">
    <name type="scientific">Gossypium hirsutum</name>
    <name type="common">Upland cotton</name>
    <name type="synonym">Gossypium mexicanum</name>
    <dbReference type="NCBI Taxonomy" id="3635"/>
    <lineage>
        <taxon>Eukaryota</taxon>
        <taxon>Viridiplantae</taxon>
        <taxon>Streptophyta</taxon>
        <taxon>Embryophyta</taxon>
        <taxon>Tracheophyta</taxon>
        <taxon>Spermatophyta</taxon>
        <taxon>Magnoliopsida</taxon>
        <taxon>eudicotyledons</taxon>
        <taxon>Gunneridae</taxon>
        <taxon>Pentapetalae</taxon>
        <taxon>rosids</taxon>
        <taxon>malvids</taxon>
        <taxon>Malvales</taxon>
        <taxon>Malvaceae</taxon>
        <taxon>Malvoideae</taxon>
        <taxon>Gossypium</taxon>
    </lineage>
</organism>
<reference evidence="2 3" key="2">
    <citation type="submission" date="2025-05" db="UniProtKB">
        <authorList>
            <consortium name="RefSeq"/>
        </authorList>
    </citation>
    <scope>IDENTIFICATION</scope>
</reference>
<name>A0ABM3AHZ5_GOSHI</name>
<evidence type="ECO:0000313" key="1">
    <source>
        <dbReference type="Proteomes" id="UP000818029"/>
    </source>
</evidence>
<keyword evidence="1" id="KW-1185">Reference proteome</keyword>
<dbReference type="RefSeq" id="XP_040954292.1">
    <property type="nucleotide sequence ID" value="XM_041098358.1"/>
</dbReference>
<dbReference type="RefSeq" id="XP_040954294.1">
    <property type="nucleotide sequence ID" value="XM_041098360.1"/>
</dbReference>
<dbReference type="GeneID" id="121219847"/>
<sequence length="171" mass="19007">MTQALAMRGIKIPNFTYDFPILEEPHRLSDISDGTARGFGSDLEETTSLSREINKVMDLQASLKDMYKKRRTDVGPMNVVISSKEETDSGRLKYYRKRKVDHTRPSSMITATLISPSISSPSIAHTSFLIAAHGISPLSTPHCILSFLPLVEETLSGEDGELFPRCGRMSM</sequence>
<evidence type="ECO:0000313" key="2">
    <source>
        <dbReference type="RefSeq" id="XP_040954292.1"/>
    </source>
</evidence>